<proteinExistence type="predicted"/>
<dbReference type="AlphaFoldDB" id="A0A9P7A201"/>
<organism evidence="1 2">
    <name type="scientific">Suillus placidus</name>
    <dbReference type="NCBI Taxonomy" id="48579"/>
    <lineage>
        <taxon>Eukaryota</taxon>
        <taxon>Fungi</taxon>
        <taxon>Dikarya</taxon>
        <taxon>Basidiomycota</taxon>
        <taxon>Agaricomycotina</taxon>
        <taxon>Agaricomycetes</taxon>
        <taxon>Agaricomycetidae</taxon>
        <taxon>Boletales</taxon>
        <taxon>Suillineae</taxon>
        <taxon>Suillaceae</taxon>
        <taxon>Suillus</taxon>
    </lineage>
</organism>
<sequence>MTVIDNLTLLLVLDGGLGGSRLRLATFWIQTRAIQMVNLPDVPSAFFFFQQVHLFHVDCDTAILTECAGGSMVNVWVGPCPILRSLQAN</sequence>
<protein>
    <submittedName>
        <fullName evidence="1">Uncharacterized protein</fullName>
    </submittedName>
</protein>
<name>A0A9P7A201_9AGAM</name>
<reference evidence="1" key="1">
    <citation type="journal article" date="2020" name="New Phytol.">
        <title>Comparative genomics reveals dynamic genome evolution in host specialist ectomycorrhizal fungi.</title>
        <authorList>
            <person name="Lofgren L.A."/>
            <person name="Nguyen N.H."/>
            <person name="Vilgalys R."/>
            <person name="Ruytinx J."/>
            <person name="Liao H.L."/>
            <person name="Branco S."/>
            <person name="Kuo A."/>
            <person name="LaButti K."/>
            <person name="Lipzen A."/>
            <person name="Andreopoulos W."/>
            <person name="Pangilinan J."/>
            <person name="Riley R."/>
            <person name="Hundley H."/>
            <person name="Na H."/>
            <person name="Barry K."/>
            <person name="Grigoriev I.V."/>
            <person name="Stajich J.E."/>
            <person name="Kennedy P.G."/>
        </authorList>
    </citation>
    <scope>NUCLEOTIDE SEQUENCE</scope>
    <source>
        <strain evidence="1">DOB743</strain>
    </source>
</reference>
<evidence type="ECO:0000313" key="2">
    <source>
        <dbReference type="Proteomes" id="UP000714275"/>
    </source>
</evidence>
<dbReference type="EMBL" id="JABBWD010000008">
    <property type="protein sequence ID" value="KAG1780598.1"/>
    <property type="molecule type" value="Genomic_DNA"/>
</dbReference>
<dbReference type="Proteomes" id="UP000714275">
    <property type="component" value="Unassembled WGS sequence"/>
</dbReference>
<comment type="caution">
    <text evidence="1">The sequence shown here is derived from an EMBL/GenBank/DDBJ whole genome shotgun (WGS) entry which is preliminary data.</text>
</comment>
<accession>A0A9P7A201</accession>
<evidence type="ECO:0000313" key="1">
    <source>
        <dbReference type="EMBL" id="KAG1780598.1"/>
    </source>
</evidence>
<keyword evidence="2" id="KW-1185">Reference proteome</keyword>
<gene>
    <name evidence="1" type="ORF">EV702DRAFT_1078944</name>
</gene>